<feature type="chain" id="PRO_5030041786" evidence="3">
    <location>
        <begin position="28"/>
        <end position="330"/>
    </location>
</feature>
<evidence type="ECO:0000256" key="2">
    <source>
        <dbReference type="SAM" id="Phobius"/>
    </source>
</evidence>
<dbReference type="AlphaFoldDB" id="A0A240C5K2"/>
<gene>
    <name evidence="5" type="primary">spsH</name>
    <name evidence="4" type="ORF">GCM10007183_13230</name>
    <name evidence="5" type="ORF">SAMEA4412661_01555</name>
</gene>
<evidence type="ECO:0000313" key="7">
    <source>
        <dbReference type="Proteomes" id="UP000652995"/>
    </source>
</evidence>
<keyword evidence="7" id="KW-1185">Reference proteome</keyword>
<dbReference type="Proteomes" id="UP000652995">
    <property type="component" value="Unassembled WGS sequence"/>
</dbReference>
<reference evidence="4" key="1">
    <citation type="journal article" date="2014" name="Int. J. Syst. Evol. Microbiol.">
        <title>Complete genome of a new Firmicutes species belonging to the dominant human colonic microbiota ('Ruminococcus bicirculans') reveals two chromosomes and a selective capacity to utilize plant glucans.</title>
        <authorList>
            <consortium name="NISC Comparative Sequencing Program"/>
            <person name="Wegmann U."/>
            <person name="Louis P."/>
            <person name="Goesmann A."/>
            <person name="Henrissat B."/>
            <person name="Duncan S.H."/>
            <person name="Flint H.J."/>
        </authorList>
    </citation>
    <scope>NUCLEOTIDE SEQUENCE</scope>
    <source>
        <strain evidence="4">CCM 4175</strain>
    </source>
</reference>
<dbReference type="KEGG" id="smus:C7J88_04440"/>
<dbReference type="OrthoDB" id="2414209at2"/>
<feature type="compositionally biased region" description="Polar residues" evidence="1">
    <location>
        <begin position="44"/>
        <end position="54"/>
    </location>
</feature>
<feature type="compositionally biased region" description="Basic and acidic residues" evidence="1">
    <location>
        <begin position="269"/>
        <end position="301"/>
    </location>
</feature>
<evidence type="ECO:0000256" key="3">
    <source>
        <dbReference type="SAM" id="SignalP"/>
    </source>
</evidence>
<feature type="signal peptide" evidence="3">
    <location>
        <begin position="1"/>
        <end position="27"/>
    </location>
</feature>
<dbReference type="Proteomes" id="UP000243706">
    <property type="component" value="Chromosome 1"/>
</dbReference>
<feature type="compositionally biased region" description="Polar residues" evidence="1">
    <location>
        <begin position="127"/>
        <end position="143"/>
    </location>
</feature>
<dbReference type="EMBL" id="BMCB01000006">
    <property type="protein sequence ID" value="GGA90377.1"/>
    <property type="molecule type" value="Genomic_DNA"/>
</dbReference>
<evidence type="ECO:0000313" key="5">
    <source>
        <dbReference type="EMBL" id="SNW03297.1"/>
    </source>
</evidence>
<dbReference type="RefSeq" id="WP_095117451.1">
    <property type="nucleotide sequence ID" value="NZ_BMCB01000006.1"/>
</dbReference>
<keyword evidence="2" id="KW-0812">Transmembrane</keyword>
<sequence>MSQHFLKKYMVASIASIIMVGASHTNAETQSDEVTEHELHQTDDAQQNESQTEPDSPKIDTGESVEPSDDESEALTTEEENHQDQTESPPPDIESKPDGSTTEQVDPPSESSPEPPKQSENHEDEQSTINNPTNEQSQNNESHAMTHHSDWQQSHAMHSNMAPHAVSGLNSSFKYNPLAMERYQQFTADGKENPSAIRALAQKDNFKNNQFLNQLQQDSDYFRYQSFRPLATKDYYKNLDKQVLGLITEEFGTMPDLKRASKKATASSQHEDKEQQIEQKQTYREVSNDKETTSEESESPDHNYHWTLTGLIISVIAAGLLYYFVYRKRR</sequence>
<evidence type="ECO:0000313" key="4">
    <source>
        <dbReference type="EMBL" id="GGA90377.1"/>
    </source>
</evidence>
<protein>
    <submittedName>
        <fullName evidence="5">Membrane anchored protein</fullName>
    </submittedName>
</protein>
<feature type="compositionally biased region" description="Acidic residues" evidence="1">
    <location>
        <begin position="66"/>
        <end position="78"/>
    </location>
</feature>
<reference evidence="7" key="3">
    <citation type="journal article" date="2019" name="Int. J. Syst. Evol. Microbiol.">
        <title>The Global Catalogue of Microorganisms (GCM) 10K type strain sequencing project: providing services to taxonomists for standard genome sequencing and annotation.</title>
        <authorList>
            <consortium name="The Broad Institute Genomics Platform"/>
            <consortium name="The Broad Institute Genome Sequencing Center for Infectious Disease"/>
            <person name="Wu L."/>
            <person name="Ma J."/>
        </authorList>
    </citation>
    <scope>NUCLEOTIDE SEQUENCE [LARGE SCALE GENOMIC DNA]</scope>
    <source>
        <strain evidence="7">CCM 4175</strain>
    </source>
</reference>
<feature type="transmembrane region" description="Helical" evidence="2">
    <location>
        <begin position="304"/>
        <end position="325"/>
    </location>
</feature>
<keyword evidence="2" id="KW-1133">Transmembrane helix</keyword>
<dbReference type="NCBIfam" id="NF039170">
    <property type="entry name" value="SdrH_fam_CTERM"/>
    <property type="match status" value="1"/>
</dbReference>
<feature type="compositionally biased region" description="Basic and acidic residues" evidence="1">
    <location>
        <begin position="34"/>
        <end position="43"/>
    </location>
</feature>
<reference evidence="4" key="4">
    <citation type="submission" date="2024-05" db="EMBL/GenBank/DDBJ databases">
        <authorList>
            <person name="Sun Q."/>
            <person name="Sedlacek I."/>
        </authorList>
    </citation>
    <scope>NUCLEOTIDE SEQUENCE</scope>
    <source>
        <strain evidence="4">CCM 4175</strain>
    </source>
</reference>
<proteinExistence type="predicted"/>
<evidence type="ECO:0000256" key="1">
    <source>
        <dbReference type="SAM" id="MobiDB-lite"/>
    </source>
</evidence>
<keyword evidence="2" id="KW-0472">Membrane</keyword>
<dbReference type="EMBL" id="LT906464">
    <property type="protein sequence ID" value="SNW03297.1"/>
    <property type="molecule type" value="Genomic_DNA"/>
</dbReference>
<accession>A0A240C5K2</accession>
<feature type="region of interest" description="Disordered" evidence="1">
    <location>
        <begin position="258"/>
        <end position="301"/>
    </location>
</feature>
<feature type="region of interest" description="Disordered" evidence="1">
    <location>
        <begin position="26"/>
        <end position="155"/>
    </location>
</feature>
<name>A0A240C5K2_9STAP</name>
<organism evidence="5 6">
    <name type="scientific">Staphylococcus muscae</name>
    <dbReference type="NCBI Taxonomy" id="1294"/>
    <lineage>
        <taxon>Bacteria</taxon>
        <taxon>Bacillati</taxon>
        <taxon>Bacillota</taxon>
        <taxon>Bacilli</taxon>
        <taxon>Bacillales</taxon>
        <taxon>Staphylococcaceae</taxon>
        <taxon>Staphylococcus</taxon>
    </lineage>
</organism>
<evidence type="ECO:0000313" key="6">
    <source>
        <dbReference type="Proteomes" id="UP000243706"/>
    </source>
</evidence>
<reference evidence="5 6" key="2">
    <citation type="submission" date="2017-06" db="EMBL/GenBank/DDBJ databases">
        <authorList>
            <consortium name="Pathogen Informatics"/>
        </authorList>
    </citation>
    <scope>NUCLEOTIDE SEQUENCE [LARGE SCALE GENOMIC DNA]</scope>
    <source>
        <strain evidence="5 6">NCTC13833</strain>
    </source>
</reference>
<keyword evidence="3" id="KW-0732">Signal</keyword>